<dbReference type="EMBL" id="MKIM01000027">
    <property type="protein sequence ID" value="OLP44153.1"/>
    <property type="molecule type" value="Genomic_DNA"/>
</dbReference>
<dbReference type="AlphaFoldDB" id="A0A1Q8ZQ20"/>
<keyword evidence="2" id="KW-1185">Reference proteome</keyword>
<evidence type="ECO:0000313" key="2">
    <source>
        <dbReference type="Proteomes" id="UP000186894"/>
    </source>
</evidence>
<dbReference type="OrthoDB" id="8480914at2"/>
<dbReference type="InterPro" id="IPR010064">
    <property type="entry name" value="HK97-gp10_tail"/>
</dbReference>
<sequence>MSKILNLVKLDRKLKRLPDSAKSHIKSEMEKVADTIVSMMKSLVPKDDGTLMDSIGWTWGKAPKGSMVIAAVKSGLAGDLTLTIYAGSAKAYYARWVEFGTAAHVNGGMFKGTKNPGTNARPFFYVSWRANKKSAVRAVRKATRASARKVAAG</sequence>
<name>A0A1Q8ZQ20_9HYPH</name>
<gene>
    <name evidence="1" type="ORF">BJF95_06205</name>
</gene>
<evidence type="ECO:0008006" key="3">
    <source>
        <dbReference type="Google" id="ProtNLM"/>
    </source>
</evidence>
<dbReference type="RefSeq" id="WP_075639658.1">
    <property type="nucleotide sequence ID" value="NZ_MKIM01000027.1"/>
</dbReference>
<dbReference type="Pfam" id="PF04883">
    <property type="entry name" value="HK97-gp10_like"/>
    <property type="match status" value="1"/>
</dbReference>
<proteinExistence type="predicted"/>
<dbReference type="Proteomes" id="UP000186894">
    <property type="component" value="Unassembled WGS sequence"/>
</dbReference>
<accession>A0A1Q8ZQ20</accession>
<protein>
    <recommendedName>
        <fullName evidence="3">HK97 gp10 family phage protein</fullName>
    </recommendedName>
</protein>
<evidence type="ECO:0000313" key="1">
    <source>
        <dbReference type="EMBL" id="OLP44153.1"/>
    </source>
</evidence>
<organism evidence="1 2">
    <name type="scientific">Rhizobium oryziradicis</name>
    <dbReference type="NCBI Taxonomy" id="1867956"/>
    <lineage>
        <taxon>Bacteria</taxon>
        <taxon>Pseudomonadati</taxon>
        <taxon>Pseudomonadota</taxon>
        <taxon>Alphaproteobacteria</taxon>
        <taxon>Hyphomicrobiales</taxon>
        <taxon>Rhizobiaceae</taxon>
        <taxon>Rhizobium/Agrobacterium group</taxon>
        <taxon>Rhizobium</taxon>
    </lineage>
</organism>
<reference evidence="1 2" key="1">
    <citation type="submission" date="2016-09" db="EMBL/GenBank/DDBJ databases">
        <title>Rhizobium oryziradicis sp. nov., isolated from the root of rice.</title>
        <authorList>
            <person name="Zhao J."/>
            <person name="Zhang X."/>
        </authorList>
    </citation>
    <scope>NUCLEOTIDE SEQUENCE [LARGE SCALE GENOMIC DNA]</scope>
    <source>
        <strain evidence="1 2">N19</strain>
    </source>
</reference>
<comment type="caution">
    <text evidence="1">The sequence shown here is derived from an EMBL/GenBank/DDBJ whole genome shotgun (WGS) entry which is preliminary data.</text>
</comment>
<dbReference type="STRING" id="1867956.BJF95_06205"/>